<feature type="region of interest" description="Disordered" evidence="1">
    <location>
        <begin position="35"/>
        <end position="99"/>
    </location>
</feature>
<organism evidence="3 4">
    <name type="scientific">Sorghum bicolor</name>
    <name type="common">Sorghum</name>
    <name type="synonym">Sorghum vulgare</name>
    <dbReference type="NCBI Taxonomy" id="4558"/>
    <lineage>
        <taxon>Eukaryota</taxon>
        <taxon>Viridiplantae</taxon>
        <taxon>Streptophyta</taxon>
        <taxon>Embryophyta</taxon>
        <taxon>Tracheophyta</taxon>
        <taxon>Spermatophyta</taxon>
        <taxon>Magnoliopsida</taxon>
        <taxon>Liliopsida</taxon>
        <taxon>Poales</taxon>
        <taxon>Poaceae</taxon>
        <taxon>PACMAD clade</taxon>
        <taxon>Panicoideae</taxon>
        <taxon>Andropogonodae</taxon>
        <taxon>Andropogoneae</taxon>
        <taxon>Sorghinae</taxon>
        <taxon>Sorghum</taxon>
    </lineage>
</organism>
<evidence type="ECO:0000256" key="1">
    <source>
        <dbReference type="SAM" id="MobiDB-lite"/>
    </source>
</evidence>
<dbReference type="Gramene" id="OQU90806">
    <property type="protein sequence ID" value="OQU90806"/>
    <property type="gene ID" value="SORBI_3001G050650"/>
</dbReference>
<evidence type="ECO:0000256" key="2">
    <source>
        <dbReference type="SAM" id="SignalP"/>
    </source>
</evidence>
<feature type="chain" id="PRO_5012735327" description="Secreted protein" evidence="2">
    <location>
        <begin position="19"/>
        <end position="114"/>
    </location>
</feature>
<feature type="compositionally biased region" description="Low complexity" evidence="1">
    <location>
        <begin position="35"/>
        <end position="51"/>
    </location>
</feature>
<sequence length="114" mass="12181">MCPLTLVALACVFISLLCCPLPQLCFDFRLNPSRSLPSRSASASTHLSLSLDGGRGTEEAGCCRPVPIRGRWPWPAGRSLPRPARLGGGQSATSPVSTAPWRLSDALKTLYKTT</sequence>
<evidence type="ECO:0000313" key="4">
    <source>
        <dbReference type="Proteomes" id="UP000000768"/>
    </source>
</evidence>
<name>A0A1Z5S4V7_SORBI</name>
<evidence type="ECO:0008006" key="5">
    <source>
        <dbReference type="Google" id="ProtNLM"/>
    </source>
</evidence>
<reference evidence="3 4" key="1">
    <citation type="journal article" date="2009" name="Nature">
        <title>The Sorghum bicolor genome and the diversification of grasses.</title>
        <authorList>
            <person name="Paterson A.H."/>
            <person name="Bowers J.E."/>
            <person name="Bruggmann R."/>
            <person name="Dubchak I."/>
            <person name="Grimwood J."/>
            <person name="Gundlach H."/>
            <person name="Haberer G."/>
            <person name="Hellsten U."/>
            <person name="Mitros T."/>
            <person name="Poliakov A."/>
            <person name="Schmutz J."/>
            <person name="Spannagl M."/>
            <person name="Tang H."/>
            <person name="Wang X."/>
            <person name="Wicker T."/>
            <person name="Bharti A.K."/>
            <person name="Chapman J."/>
            <person name="Feltus F.A."/>
            <person name="Gowik U."/>
            <person name="Grigoriev I.V."/>
            <person name="Lyons E."/>
            <person name="Maher C.A."/>
            <person name="Martis M."/>
            <person name="Narechania A."/>
            <person name="Otillar R.P."/>
            <person name="Penning B.W."/>
            <person name="Salamov A.A."/>
            <person name="Wang Y."/>
            <person name="Zhang L."/>
            <person name="Carpita N.C."/>
            <person name="Freeling M."/>
            <person name="Gingle A.R."/>
            <person name="Hash C.T."/>
            <person name="Keller B."/>
            <person name="Klein P."/>
            <person name="Kresovich S."/>
            <person name="McCann M.C."/>
            <person name="Ming R."/>
            <person name="Peterson D.G."/>
            <person name="Mehboob-ur-Rahman"/>
            <person name="Ware D."/>
            <person name="Westhoff P."/>
            <person name="Mayer K.F."/>
            <person name="Messing J."/>
            <person name="Rokhsar D.S."/>
        </authorList>
    </citation>
    <scope>NUCLEOTIDE SEQUENCE [LARGE SCALE GENOMIC DNA]</scope>
    <source>
        <strain evidence="4">cv. BTx623</strain>
    </source>
</reference>
<accession>A0A1Z5S4V7</accession>
<dbReference type="AlphaFoldDB" id="A0A1Z5S4V7"/>
<dbReference type="EMBL" id="CM000760">
    <property type="protein sequence ID" value="OQU90806.1"/>
    <property type="molecule type" value="Genomic_DNA"/>
</dbReference>
<keyword evidence="2" id="KW-0732">Signal</keyword>
<proteinExistence type="predicted"/>
<evidence type="ECO:0000313" key="3">
    <source>
        <dbReference type="EMBL" id="OQU90806.1"/>
    </source>
</evidence>
<keyword evidence="4" id="KW-1185">Reference proteome</keyword>
<dbReference type="InParanoid" id="A0A1Z5S4V7"/>
<dbReference type="Proteomes" id="UP000000768">
    <property type="component" value="Chromosome 1"/>
</dbReference>
<reference evidence="4" key="2">
    <citation type="journal article" date="2018" name="Plant J.">
        <title>The Sorghum bicolor reference genome: improved assembly, gene annotations, a transcriptome atlas, and signatures of genome organization.</title>
        <authorList>
            <person name="McCormick R.F."/>
            <person name="Truong S.K."/>
            <person name="Sreedasyam A."/>
            <person name="Jenkins J."/>
            <person name="Shu S."/>
            <person name="Sims D."/>
            <person name="Kennedy M."/>
            <person name="Amirebrahimi M."/>
            <person name="Weers B.D."/>
            <person name="McKinley B."/>
            <person name="Mattison A."/>
            <person name="Morishige D.T."/>
            <person name="Grimwood J."/>
            <person name="Schmutz J."/>
            <person name="Mullet J.E."/>
        </authorList>
    </citation>
    <scope>NUCLEOTIDE SEQUENCE [LARGE SCALE GENOMIC DNA]</scope>
    <source>
        <strain evidence="4">cv. BTx623</strain>
    </source>
</reference>
<feature type="signal peptide" evidence="2">
    <location>
        <begin position="1"/>
        <end position="18"/>
    </location>
</feature>
<gene>
    <name evidence="3" type="ORF">SORBI_3001G050650</name>
</gene>
<protein>
    <recommendedName>
        <fullName evidence="5">Secreted protein</fullName>
    </recommendedName>
</protein>